<organism evidence="1 2">
    <name type="scientific">Cichorium intybus</name>
    <name type="common">Chicory</name>
    <dbReference type="NCBI Taxonomy" id="13427"/>
    <lineage>
        <taxon>Eukaryota</taxon>
        <taxon>Viridiplantae</taxon>
        <taxon>Streptophyta</taxon>
        <taxon>Embryophyta</taxon>
        <taxon>Tracheophyta</taxon>
        <taxon>Spermatophyta</taxon>
        <taxon>Magnoliopsida</taxon>
        <taxon>eudicotyledons</taxon>
        <taxon>Gunneridae</taxon>
        <taxon>Pentapetalae</taxon>
        <taxon>asterids</taxon>
        <taxon>campanulids</taxon>
        <taxon>Asterales</taxon>
        <taxon>Asteraceae</taxon>
        <taxon>Cichorioideae</taxon>
        <taxon>Cichorieae</taxon>
        <taxon>Cichoriinae</taxon>
        <taxon>Cichorium</taxon>
    </lineage>
</organism>
<name>A0ACB9BMD5_CICIN</name>
<evidence type="ECO:0000313" key="2">
    <source>
        <dbReference type="Proteomes" id="UP001055811"/>
    </source>
</evidence>
<accession>A0ACB9BMD5</accession>
<comment type="caution">
    <text evidence="1">The sequence shown here is derived from an EMBL/GenBank/DDBJ whole genome shotgun (WGS) entry which is preliminary data.</text>
</comment>
<gene>
    <name evidence="1" type="ORF">L2E82_34396</name>
</gene>
<reference evidence="1 2" key="2">
    <citation type="journal article" date="2022" name="Mol. Ecol. Resour.">
        <title>The genomes of chicory, endive, great burdock and yacon provide insights into Asteraceae paleo-polyploidization history and plant inulin production.</title>
        <authorList>
            <person name="Fan W."/>
            <person name="Wang S."/>
            <person name="Wang H."/>
            <person name="Wang A."/>
            <person name="Jiang F."/>
            <person name="Liu H."/>
            <person name="Zhao H."/>
            <person name="Xu D."/>
            <person name="Zhang Y."/>
        </authorList>
    </citation>
    <scope>NUCLEOTIDE SEQUENCE [LARGE SCALE GENOMIC DNA]</scope>
    <source>
        <strain evidence="2">cv. Punajuju</strain>
        <tissue evidence="1">Leaves</tissue>
    </source>
</reference>
<reference evidence="2" key="1">
    <citation type="journal article" date="2022" name="Mol. Ecol. Resour.">
        <title>The genomes of chicory, endive, great burdock and yacon provide insights into Asteraceae palaeo-polyploidization history and plant inulin production.</title>
        <authorList>
            <person name="Fan W."/>
            <person name="Wang S."/>
            <person name="Wang H."/>
            <person name="Wang A."/>
            <person name="Jiang F."/>
            <person name="Liu H."/>
            <person name="Zhao H."/>
            <person name="Xu D."/>
            <person name="Zhang Y."/>
        </authorList>
    </citation>
    <scope>NUCLEOTIDE SEQUENCE [LARGE SCALE GENOMIC DNA]</scope>
    <source>
        <strain evidence="2">cv. Punajuju</strain>
    </source>
</reference>
<proteinExistence type="predicted"/>
<dbReference type="Proteomes" id="UP001055811">
    <property type="component" value="Linkage Group LG06"/>
</dbReference>
<keyword evidence="2" id="KW-1185">Reference proteome</keyword>
<evidence type="ECO:0000313" key="1">
    <source>
        <dbReference type="EMBL" id="KAI3723069.1"/>
    </source>
</evidence>
<protein>
    <submittedName>
        <fullName evidence="1">Uncharacterized protein</fullName>
    </submittedName>
</protein>
<dbReference type="EMBL" id="CM042014">
    <property type="protein sequence ID" value="KAI3723069.1"/>
    <property type="molecule type" value="Genomic_DNA"/>
</dbReference>
<sequence length="113" mass="13429">MNQCKMIMVVVEYHHIIPHVCRSAGVAFRKEQFRQSWSRRSWWWFVHKPKISLKPNQFGSQTCCLEVFCLTLSISFMFLWDLSQYVYISTTRDCFLSYGSIDNTLGLDNFMLV</sequence>